<protein>
    <submittedName>
        <fullName evidence="4">Secreted protein</fullName>
    </submittedName>
</protein>
<dbReference type="Proteomes" id="UP000492821">
    <property type="component" value="Unassembled WGS sequence"/>
</dbReference>
<sequence>MRHSRRSPTSVLFLLKGPVFVGALRRPCRQPPTGPFMPPGDPGGGPNTSVSRPGVIEGGSPRHYVEASYGRLCQNLRPPVPKPPTACAKTHGRLCH</sequence>
<feature type="region of interest" description="Disordered" evidence="1">
    <location>
        <begin position="30"/>
        <end position="61"/>
    </location>
</feature>
<dbReference type="AlphaFoldDB" id="A0A7E4V2Y1"/>
<keyword evidence="2" id="KW-0732">Signal</keyword>
<dbReference type="WBParaSite" id="Pan_g1580.t1">
    <property type="protein sequence ID" value="Pan_g1580.t1"/>
    <property type="gene ID" value="Pan_g1580"/>
</dbReference>
<feature type="signal peptide" evidence="2">
    <location>
        <begin position="1"/>
        <end position="23"/>
    </location>
</feature>
<evidence type="ECO:0000313" key="3">
    <source>
        <dbReference type="Proteomes" id="UP000492821"/>
    </source>
</evidence>
<keyword evidence="3" id="KW-1185">Reference proteome</keyword>
<proteinExistence type="predicted"/>
<evidence type="ECO:0000256" key="2">
    <source>
        <dbReference type="SAM" id="SignalP"/>
    </source>
</evidence>
<feature type="compositionally biased region" description="Pro residues" evidence="1">
    <location>
        <begin position="30"/>
        <end position="41"/>
    </location>
</feature>
<name>A0A7E4V2Y1_PANRE</name>
<organism evidence="3 4">
    <name type="scientific">Panagrellus redivivus</name>
    <name type="common">Microworm</name>
    <dbReference type="NCBI Taxonomy" id="6233"/>
    <lineage>
        <taxon>Eukaryota</taxon>
        <taxon>Metazoa</taxon>
        <taxon>Ecdysozoa</taxon>
        <taxon>Nematoda</taxon>
        <taxon>Chromadorea</taxon>
        <taxon>Rhabditida</taxon>
        <taxon>Tylenchina</taxon>
        <taxon>Panagrolaimomorpha</taxon>
        <taxon>Panagrolaimoidea</taxon>
        <taxon>Panagrolaimidae</taxon>
        <taxon>Panagrellus</taxon>
    </lineage>
</organism>
<evidence type="ECO:0000313" key="4">
    <source>
        <dbReference type="WBParaSite" id="Pan_g1580.t1"/>
    </source>
</evidence>
<reference evidence="3" key="1">
    <citation type="journal article" date="2013" name="Genetics">
        <title>The draft genome and transcriptome of Panagrellus redivivus are shaped by the harsh demands of a free-living lifestyle.</title>
        <authorList>
            <person name="Srinivasan J."/>
            <person name="Dillman A.R."/>
            <person name="Macchietto M.G."/>
            <person name="Heikkinen L."/>
            <person name="Lakso M."/>
            <person name="Fracchia K.M."/>
            <person name="Antoshechkin I."/>
            <person name="Mortazavi A."/>
            <person name="Wong G."/>
            <person name="Sternberg P.W."/>
        </authorList>
    </citation>
    <scope>NUCLEOTIDE SEQUENCE [LARGE SCALE GENOMIC DNA]</scope>
    <source>
        <strain evidence="3">MT8872</strain>
    </source>
</reference>
<feature type="chain" id="PRO_5028992269" evidence="2">
    <location>
        <begin position="24"/>
        <end position="96"/>
    </location>
</feature>
<accession>A0A7E4V2Y1</accession>
<reference evidence="4" key="2">
    <citation type="submission" date="2020-10" db="UniProtKB">
        <authorList>
            <consortium name="WormBaseParasite"/>
        </authorList>
    </citation>
    <scope>IDENTIFICATION</scope>
</reference>
<evidence type="ECO:0000256" key="1">
    <source>
        <dbReference type="SAM" id="MobiDB-lite"/>
    </source>
</evidence>